<proteinExistence type="predicted"/>
<dbReference type="Proteomes" id="UP000027195">
    <property type="component" value="Unassembled WGS sequence"/>
</dbReference>
<gene>
    <name evidence="2" type="ORF">BOTBODRAFT_47484</name>
</gene>
<feature type="region of interest" description="Disordered" evidence="1">
    <location>
        <begin position="403"/>
        <end position="459"/>
    </location>
</feature>
<evidence type="ECO:0000313" key="3">
    <source>
        <dbReference type="Proteomes" id="UP000027195"/>
    </source>
</evidence>
<dbReference type="OrthoDB" id="3235325at2759"/>
<feature type="compositionally biased region" description="Low complexity" evidence="1">
    <location>
        <begin position="438"/>
        <end position="459"/>
    </location>
</feature>
<protein>
    <submittedName>
        <fullName evidence="2">Uncharacterized protein</fullName>
    </submittedName>
</protein>
<reference evidence="3" key="1">
    <citation type="journal article" date="2014" name="Proc. Natl. Acad. Sci. U.S.A.">
        <title>Extensive sampling of basidiomycete genomes demonstrates inadequacy of the white-rot/brown-rot paradigm for wood decay fungi.</title>
        <authorList>
            <person name="Riley R."/>
            <person name="Salamov A.A."/>
            <person name="Brown D.W."/>
            <person name="Nagy L.G."/>
            <person name="Floudas D."/>
            <person name="Held B.W."/>
            <person name="Levasseur A."/>
            <person name="Lombard V."/>
            <person name="Morin E."/>
            <person name="Otillar R."/>
            <person name="Lindquist E.A."/>
            <person name="Sun H."/>
            <person name="LaButti K.M."/>
            <person name="Schmutz J."/>
            <person name="Jabbour D."/>
            <person name="Luo H."/>
            <person name="Baker S.E."/>
            <person name="Pisabarro A.G."/>
            <person name="Walton J.D."/>
            <person name="Blanchette R.A."/>
            <person name="Henrissat B."/>
            <person name="Martin F."/>
            <person name="Cullen D."/>
            <person name="Hibbett D.S."/>
            <person name="Grigoriev I.V."/>
        </authorList>
    </citation>
    <scope>NUCLEOTIDE SEQUENCE [LARGE SCALE GENOMIC DNA]</scope>
    <source>
        <strain evidence="3">FD-172 SS1</strain>
    </source>
</reference>
<evidence type="ECO:0000313" key="2">
    <source>
        <dbReference type="EMBL" id="KDQ09612.1"/>
    </source>
</evidence>
<feature type="region of interest" description="Disordered" evidence="1">
    <location>
        <begin position="475"/>
        <end position="562"/>
    </location>
</feature>
<keyword evidence="3" id="KW-1185">Reference proteome</keyword>
<dbReference type="HOGENOM" id="CLU_027807_0_0_1"/>
<name>A0A067MCJ6_BOTB1</name>
<organism evidence="2 3">
    <name type="scientific">Botryobasidium botryosum (strain FD-172 SS1)</name>
    <dbReference type="NCBI Taxonomy" id="930990"/>
    <lineage>
        <taxon>Eukaryota</taxon>
        <taxon>Fungi</taxon>
        <taxon>Dikarya</taxon>
        <taxon>Basidiomycota</taxon>
        <taxon>Agaricomycotina</taxon>
        <taxon>Agaricomycetes</taxon>
        <taxon>Cantharellales</taxon>
        <taxon>Botryobasidiaceae</taxon>
        <taxon>Botryobasidium</taxon>
    </lineage>
</organism>
<dbReference type="InParanoid" id="A0A067MCJ6"/>
<feature type="compositionally biased region" description="Low complexity" evidence="1">
    <location>
        <begin position="306"/>
        <end position="334"/>
    </location>
</feature>
<accession>A0A067MCJ6</accession>
<feature type="compositionally biased region" description="Low complexity" evidence="1">
    <location>
        <begin position="403"/>
        <end position="419"/>
    </location>
</feature>
<evidence type="ECO:0000256" key="1">
    <source>
        <dbReference type="SAM" id="MobiDB-lite"/>
    </source>
</evidence>
<feature type="compositionally biased region" description="Polar residues" evidence="1">
    <location>
        <begin position="502"/>
        <end position="511"/>
    </location>
</feature>
<feature type="region of interest" description="Disordered" evidence="1">
    <location>
        <begin position="276"/>
        <end position="344"/>
    </location>
</feature>
<sequence>MANSVLGFHNYPTPTTPAVLSTAVFNNAPSTQNMHQLQANAAYMPAIAHHNPVWLAAVQALDHETLSKSGNKCYNELYRQKLDLETQVRTQEAMIDKMLAANTNQKASTSICMSMPQFGPCPVPRQPLSSWPTFTADDAKKHPQYTFWTREPFDTITKAKNKATQLGNAPPRITGRGCRTVENRRLFFIEDENGEAVSPHRANEIGQAAKSLWHTLQRVGWAPEKWGRLEPDAKEFYLSEMYRRFPELTFCADNWKAMMVGGIDYSGWHQPFEKPSIKTEPGVSTPSKRAASAAPKGRSAKRQKASITDSRSSSPSPSSDDFSSLESAPSTPQTPLQPLPPLAPALLLSSGSMRASPSPISQRTLSAVLMPPPRAGSSSASPADSVVTSAPVSLIPGAPPKDLSASASLPSSTASGVSPTGASVSLSPGILDTSPNRALTSPPAAALGASPALSSTSSLHSLSAPAGVLSVSPPGAMLDASSTNSDLPEPTATKTGDAGTSPDASVNTATRKSPLDAMFGDKTPLPPRHTSIPVPVAKSNTLASKQGSKGSLKKGKGAAADGNTPYVPHALGDRGGKTPMNLFYTEYCADHVDATLAQCKEAWAALGNKGQKIAEKDSGRNGIALARSVAKRGRTRISGALTGFVGIWKGGED</sequence>
<dbReference type="AlphaFoldDB" id="A0A067MCJ6"/>
<dbReference type="EMBL" id="KL198076">
    <property type="protein sequence ID" value="KDQ09612.1"/>
    <property type="molecule type" value="Genomic_DNA"/>
</dbReference>